<evidence type="ECO:0000256" key="1">
    <source>
        <dbReference type="SAM" id="Phobius"/>
    </source>
</evidence>
<proteinExistence type="predicted"/>
<keyword evidence="1" id="KW-1133">Transmembrane helix</keyword>
<feature type="transmembrane region" description="Helical" evidence="1">
    <location>
        <begin position="7"/>
        <end position="25"/>
    </location>
</feature>
<evidence type="ECO:0000313" key="3">
    <source>
        <dbReference type="Proteomes" id="UP000620064"/>
    </source>
</evidence>
<dbReference type="Proteomes" id="UP000620064">
    <property type="component" value="Unassembled WGS sequence"/>
</dbReference>
<comment type="caution">
    <text evidence="2">The sequence shown here is derived from an EMBL/GenBank/DDBJ whole genome shotgun (WGS) entry which is preliminary data.</text>
</comment>
<reference evidence="3" key="1">
    <citation type="journal article" date="2019" name="Int. J. Syst. Evol. Microbiol.">
        <title>The Global Catalogue of Microorganisms (GCM) 10K type strain sequencing project: providing services to taxonomists for standard genome sequencing and annotation.</title>
        <authorList>
            <consortium name="The Broad Institute Genomics Platform"/>
            <consortium name="The Broad Institute Genome Sequencing Center for Infectious Disease"/>
            <person name="Wu L."/>
            <person name="Ma J."/>
        </authorList>
    </citation>
    <scope>NUCLEOTIDE SEQUENCE [LARGE SCALE GENOMIC DNA]</scope>
    <source>
        <strain evidence="3">CGMCC 1.7656</strain>
    </source>
</reference>
<keyword evidence="1" id="KW-0812">Transmembrane</keyword>
<feature type="transmembrane region" description="Helical" evidence="1">
    <location>
        <begin position="69"/>
        <end position="88"/>
    </location>
</feature>
<evidence type="ECO:0000313" key="2">
    <source>
        <dbReference type="EMBL" id="GGP01409.1"/>
    </source>
</evidence>
<accession>A0ABQ2NEJ8</accession>
<protein>
    <submittedName>
        <fullName evidence="2">Uncharacterized protein</fullName>
    </submittedName>
</protein>
<feature type="transmembrane region" description="Helical" evidence="1">
    <location>
        <begin position="31"/>
        <end position="49"/>
    </location>
</feature>
<gene>
    <name evidence="2" type="ORF">GCM10010992_01670</name>
</gene>
<dbReference type="EMBL" id="BMLV01000001">
    <property type="protein sequence ID" value="GGP01409.1"/>
    <property type="molecule type" value="Genomic_DNA"/>
</dbReference>
<keyword evidence="1" id="KW-0472">Membrane</keyword>
<organism evidence="2 3">
    <name type="scientific">Cloacibacterium rupense</name>
    <dbReference type="NCBI Taxonomy" id="517423"/>
    <lineage>
        <taxon>Bacteria</taxon>
        <taxon>Pseudomonadati</taxon>
        <taxon>Bacteroidota</taxon>
        <taxon>Flavobacteriia</taxon>
        <taxon>Flavobacteriales</taxon>
        <taxon>Weeksellaceae</taxon>
    </lineage>
</organism>
<keyword evidence="3" id="KW-1185">Reference proteome</keyword>
<sequence length="216" mass="25781">MKNHTHNFTIALLIILSIIFIIYNAYHYDNIFQIFIYPVLGLIFIYNYFKVFQKNKKQFLIKKNKNSFIQTLILSFFIILIPVIIIHYENLQSKEKILKAQNFGAFLYFYSDGTYVIKSGPWASKKHFYGKYELKKDTIILDNNGLDDVITSEKLLMIKAKDLYNNTDSIKNYLVNIDTHNEQIKSRFMGIDKNKNEIYEPMFLEITFDKRNYKCR</sequence>
<name>A0ABQ2NEJ8_9FLAO</name>